<protein>
    <submittedName>
        <fullName evidence="1">Uncharacterized protein</fullName>
    </submittedName>
</protein>
<dbReference type="Proteomes" id="UP000515756">
    <property type="component" value="Chromosome"/>
</dbReference>
<name>A0A6S4TJB9_AERCA</name>
<proteinExistence type="predicted"/>
<reference evidence="1 2" key="1">
    <citation type="submission" date="2019-12" db="EMBL/GenBank/DDBJ databases">
        <title>complete genome sequences of Aeromonas caviae str. WP2-W18-ESBL-01 isolated from wastewater treatment plant effluent.</title>
        <authorList>
            <person name="Sekizuka T."/>
            <person name="Itokawa K."/>
            <person name="Yatsu K."/>
            <person name="Inamine Y."/>
            <person name="Kuroda M."/>
        </authorList>
    </citation>
    <scope>NUCLEOTIDE SEQUENCE [LARGE SCALE GENOMIC DNA]</scope>
    <source>
        <strain evidence="1 2">WP2-W18-ESBL-01</strain>
    </source>
</reference>
<dbReference type="EMBL" id="AP021927">
    <property type="protein sequence ID" value="BBQ29335.1"/>
    <property type="molecule type" value="Genomic_DNA"/>
</dbReference>
<sequence length="307" mass="36011">MPQTINSIGLTNRQVNYLSKIIPNVDFNHIYDENTFLKEIQKNASAILNRAAYKVFRAEQNIDKVTLIDYINFECIKLSNFDWIDTENERLCDYIWSCVRILKPSTSYYNLNIDKVDIFNNGVSLNLTNNYLFEINKIPLLPKDSKAKKAAIICFFDLLNNEPKIKNTILNTLKEKWIFVSKIRDVVQWADSNNKEWAWNYLYKGSNPIWFVENGHPKNHLNGIITTFDLLNDSEDRRELLLAKMKSAWSQKAYRDKNNGKKAVSIVLSEDIIKKLDFICENTDRRKNEVVTRLIREEYEKIKEGGH</sequence>
<accession>A0A6S4TJB9</accession>
<evidence type="ECO:0000313" key="1">
    <source>
        <dbReference type="EMBL" id="BBQ29335.1"/>
    </source>
</evidence>
<dbReference type="AlphaFoldDB" id="A0A6S4TJB9"/>
<gene>
    <name evidence="1" type="ORF">WP2W18E01_09170</name>
</gene>
<evidence type="ECO:0000313" key="2">
    <source>
        <dbReference type="Proteomes" id="UP000515756"/>
    </source>
</evidence>
<dbReference type="RefSeq" id="WP_153006713.1">
    <property type="nucleotide sequence ID" value="NZ_AP021927.1"/>
</dbReference>
<organism evidence="1 2">
    <name type="scientific">Aeromonas caviae</name>
    <name type="common">Aeromonas punctata</name>
    <dbReference type="NCBI Taxonomy" id="648"/>
    <lineage>
        <taxon>Bacteria</taxon>
        <taxon>Pseudomonadati</taxon>
        <taxon>Pseudomonadota</taxon>
        <taxon>Gammaproteobacteria</taxon>
        <taxon>Aeromonadales</taxon>
        <taxon>Aeromonadaceae</taxon>
        <taxon>Aeromonas</taxon>
    </lineage>
</organism>